<evidence type="ECO:0008006" key="3">
    <source>
        <dbReference type="Google" id="ProtNLM"/>
    </source>
</evidence>
<evidence type="ECO:0000313" key="2">
    <source>
        <dbReference type="Proteomes" id="UP000251889"/>
    </source>
</evidence>
<proteinExistence type="predicted"/>
<dbReference type="Pfam" id="PF13644">
    <property type="entry name" value="DKNYY"/>
    <property type="match status" value="1"/>
</dbReference>
<gene>
    <name evidence="1" type="ORF">DQQ10_06655</name>
</gene>
<name>A0A364Y745_9BACT</name>
<dbReference type="OrthoDB" id="1318779at2"/>
<protein>
    <recommendedName>
        <fullName evidence="3">DKNYY family protein</fullName>
    </recommendedName>
</protein>
<comment type="caution">
    <text evidence="1">The sequence shown here is derived from an EMBL/GenBank/DDBJ whole genome shotgun (WGS) entry which is preliminary data.</text>
</comment>
<keyword evidence="2" id="KW-1185">Reference proteome</keyword>
<dbReference type="AlphaFoldDB" id="A0A364Y745"/>
<dbReference type="RefSeq" id="WP_112746040.1">
    <property type="nucleotide sequence ID" value="NZ_QMFY01000002.1"/>
</dbReference>
<dbReference type="EMBL" id="QMFY01000002">
    <property type="protein sequence ID" value="RAW02217.1"/>
    <property type="molecule type" value="Genomic_DNA"/>
</dbReference>
<dbReference type="Proteomes" id="UP000251889">
    <property type="component" value="Unassembled WGS sequence"/>
</dbReference>
<reference evidence="1 2" key="1">
    <citation type="submission" date="2018-06" db="EMBL/GenBank/DDBJ databases">
        <title>Chryseolinea flavus sp. nov., a member of the phylum Bacteroidetes isolated from soil.</title>
        <authorList>
            <person name="Li Y."/>
            <person name="Wang J."/>
        </authorList>
    </citation>
    <scope>NUCLEOTIDE SEQUENCE [LARGE SCALE GENOMIC DNA]</scope>
    <source>
        <strain evidence="1 2">SDU1-6</strain>
    </source>
</reference>
<evidence type="ECO:0000313" key="1">
    <source>
        <dbReference type="EMBL" id="RAW02217.1"/>
    </source>
</evidence>
<dbReference type="InterPro" id="IPR027375">
    <property type="entry name" value="DKNYY"/>
</dbReference>
<organism evidence="1 2">
    <name type="scientific">Pseudochryseolinea flava</name>
    <dbReference type="NCBI Taxonomy" id="2059302"/>
    <lineage>
        <taxon>Bacteria</taxon>
        <taxon>Pseudomonadati</taxon>
        <taxon>Bacteroidota</taxon>
        <taxon>Cytophagia</taxon>
        <taxon>Cytophagales</taxon>
        <taxon>Fulvivirgaceae</taxon>
        <taxon>Pseudochryseolinea</taxon>
    </lineage>
</organism>
<sequence>MVSKVLSFILTPIFRPIFRFLSPLGPCVNKSVSDSYYFSKKSKQELIYSSMGNWFELGKHKFPADALTFIPLANDIGKDKDHIFFQYQPQQVDYTSFNIKDKTILRDKDHVYYRPYEYSHQLLVVEQANPETFTYLTVDDNNYSWSRDAHHYFYYHKKVDVHYPSFKFLTAALVADHHHIYLAYGHELLIKEYVTAPIEKLARCYARMGHTLLYHHSYHGYASFKFDKIDRIKITDDEYILVNNQPIIKGVMLNTPVDTETFETFPDWNYIYARDKNNVYFEGERFASADLDTFEIVGHRYSKDKNHVYYEKEIVLDVDVTKFRIDDNMTATDGKTKFYQGKPEDKSNR</sequence>
<accession>A0A364Y745</accession>